<reference evidence="2 3" key="1">
    <citation type="submission" date="2021-01" db="EMBL/GenBank/DDBJ databases">
        <title>Genomic Encyclopedia of Type Strains, Phase IV (KMG-IV): sequencing the most valuable type-strain genomes for metagenomic binning, comparative biology and taxonomic classification.</title>
        <authorList>
            <person name="Goeker M."/>
        </authorList>
    </citation>
    <scope>NUCLEOTIDE SEQUENCE [LARGE SCALE GENOMIC DNA]</scope>
    <source>
        <strain evidence="2 3">DSM 25879</strain>
    </source>
</reference>
<dbReference type="Proteomes" id="UP000737402">
    <property type="component" value="Unassembled WGS sequence"/>
</dbReference>
<gene>
    <name evidence="2" type="ORF">JOC95_001909</name>
</gene>
<proteinExistence type="predicted"/>
<feature type="region of interest" description="Disordered" evidence="1">
    <location>
        <begin position="1"/>
        <end position="25"/>
    </location>
</feature>
<evidence type="ECO:0000256" key="1">
    <source>
        <dbReference type="SAM" id="MobiDB-lite"/>
    </source>
</evidence>
<protein>
    <submittedName>
        <fullName evidence="2">Uncharacterized protein</fullName>
    </submittedName>
</protein>
<organism evidence="2 3">
    <name type="scientific">Sutcliffiella tianshenii</name>
    <dbReference type="NCBI Taxonomy" id="1463404"/>
    <lineage>
        <taxon>Bacteria</taxon>
        <taxon>Bacillati</taxon>
        <taxon>Bacillota</taxon>
        <taxon>Bacilli</taxon>
        <taxon>Bacillales</taxon>
        <taxon>Bacillaceae</taxon>
        <taxon>Sutcliffiella</taxon>
    </lineage>
</organism>
<feature type="compositionally biased region" description="Basic residues" evidence="1">
    <location>
        <begin position="1"/>
        <end position="18"/>
    </location>
</feature>
<accession>A0ABS2P089</accession>
<evidence type="ECO:0000313" key="2">
    <source>
        <dbReference type="EMBL" id="MBM7620057.1"/>
    </source>
</evidence>
<evidence type="ECO:0000313" key="3">
    <source>
        <dbReference type="Proteomes" id="UP000737402"/>
    </source>
</evidence>
<name>A0ABS2P089_9BACI</name>
<dbReference type="EMBL" id="JAFBED010000003">
    <property type="protein sequence ID" value="MBM7620057.1"/>
    <property type="molecule type" value="Genomic_DNA"/>
</dbReference>
<dbReference type="RefSeq" id="WP_204415409.1">
    <property type="nucleotide sequence ID" value="NZ_JAFBED010000003.1"/>
</dbReference>
<keyword evidence="3" id="KW-1185">Reference proteome</keyword>
<comment type="caution">
    <text evidence="2">The sequence shown here is derived from an EMBL/GenBank/DDBJ whole genome shotgun (WGS) entry which is preliminary data.</text>
</comment>
<sequence length="156" mass="18759">MRLKNKSKLKREPKRARKTANNFHSRPWMNDKLENIYAPQRLNYSYDDYIKKIEINKELPEILNRVKGYYLENQNYEKVEIQENVSGSKRQLKFNVYQKDGKNLSLFKIAFSPNKVTPVEIVTVEEDLEYEDISKIEHDLKSIVKNRIQLLNEFYQ</sequence>